<dbReference type="RefSeq" id="WP_096467216.1">
    <property type="nucleotide sequence ID" value="NZ_AP017312.1"/>
</dbReference>
<name>A0A0U5BFU4_9BACL</name>
<gene>
    <name evidence="1" type="ORF">CB4_03749</name>
</gene>
<dbReference type="KEGG" id="asoc:CB4_03749"/>
<dbReference type="OrthoDB" id="2876964at2"/>
<dbReference type="EMBL" id="AP017312">
    <property type="protein sequence ID" value="BAU29549.1"/>
    <property type="molecule type" value="Genomic_DNA"/>
</dbReference>
<reference evidence="1 2" key="1">
    <citation type="submission" date="2015-12" db="EMBL/GenBank/DDBJ databases">
        <title>Genome sequence of Aneurinibacillus soli.</title>
        <authorList>
            <person name="Lee J.S."/>
            <person name="Lee K.C."/>
            <person name="Kim K.K."/>
            <person name="Lee B.W."/>
        </authorList>
    </citation>
    <scope>NUCLEOTIDE SEQUENCE [LARGE SCALE GENOMIC DNA]</scope>
    <source>
        <strain evidence="1 2">CB4</strain>
    </source>
</reference>
<evidence type="ECO:0000313" key="1">
    <source>
        <dbReference type="EMBL" id="BAU29549.1"/>
    </source>
</evidence>
<proteinExistence type="predicted"/>
<evidence type="ECO:0000313" key="2">
    <source>
        <dbReference type="Proteomes" id="UP000217696"/>
    </source>
</evidence>
<accession>A0A0U5BFU4</accession>
<organism evidence="1 2">
    <name type="scientific">Aneurinibacillus soli</name>
    <dbReference type="NCBI Taxonomy" id="1500254"/>
    <lineage>
        <taxon>Bacteria</taxon>
        <taxon>Bacillati</taxon>
        <taxon>Bacillota</taxon>
        <taxon>Bacilli</taxon>
        <taxon>Bacillales</taxon>
        <taxon>Paenibacillaceae</taxon>
        <taxon>Aneurinibacillus group</taxon>
        <taxon>Aneurinibacillus</taxon>
    </lineage>
</organism>
<keyword evidence="2" id="KW-1185">Reference proteome</keyword>
<sequence length="224" mass="26103">MSKSSGCLEWDEGAKQLLSATCRNCPEPHFQRRAPRLPHIGCCAYEPVFTLFEIYRMIEAGQTDFFLNQVYRHPDNTVCEYEIIVGARIDSLFYEKQAGEDEAPAERYHRLLQSPRTIYQATDERLAYAVCQFFEDGRGCGLDPRFKTGICRSFICTSIEDQLSVAERKQLADWQRVIREEGEPFHRREQANLEKRGWTLLDHVESIILYFTELAQVKKADLHR</sequence>
<protein>
    <submittedName>
        <fullName evidence="1">Uncharacterized protein</fullName>
    </submittedName>
</protein>
<dbReference type="Proteomes" id="UP000217696">
    <property type="component" value="Chromosome"/>
</dbReference>
<dbReference type="AlphaFoldDB" id="A0A0U5BFU4"/>